<sequence>MTSTINPSPIPLSPMRHEYPGASCANLSASNLVLGHEKTNFLAWRNNVSQQPQEAYPSPPTSHEAVLQELPPMDTLCLPPFWETRYDSDITIRLISARQSERRAESRLIRSRLRRVMIEQELYSSMDKRTAQRLHKANISLGIARGVETRASHSVIWRFTLGSIQHQLAASLCVPSTVIPI</sequence>
<evidence type="ECO:0000313" key="3">
    <source>
        <dbReference type="Proteomes" id="UP001195769"/>
    </source>
</evidence>
<dbReference type="GeneID" id="64660496"/>
<dbReference type="Proteomes" id="UP001195769">
    <property type="component" value="Unassembled WGS sequence"/>
</dbReference>
<gene>
    <name evidence="2" type="ORF">F5891DRAFT_1182645</name>
    <name evidence="1" type="ORF">F5891DRAFT_1190610</name>
</gene>
<name>A0AAD4HS55_9AGAM</name>
<comment type="caution">
    <text evidence="2">The sequence shown here is derived from an EMBL/GenBank/DDBJ whole genome shotgun (WGS) entry which is preliminary data.</text>
</comment>
<evidence type="ECO:0000313" key="2">
    <source>
        <dbReference type="EMBL" id="KAG1905579.1"/>
    </source>
</evidence>
<protein>
    <submittedName>
        <fullName evidence="2">Uncharacterized protein</fullName>
    </submittedName>
</protein>
<organism evidence="2 3">
    <name type="scientific">Suillus fuscotomentosus</name>
    <dbReference type="NCBI Taxonomy" id="1912939"/>
    <lineage>
        <taxon>Eukaryota</taxon>
        <taxon>Fungi</taxon>
        <taxon>Dikarya</taxon>
        <taxon>Basidiomycota</taxon>
        <taxon>Agaricomycotina</taxon>
        <taxon>Agaricomycetes</taxon>
        <taxon>Agaricomycetidae</taxon>
        <taxon>Boletales</taxon>
        <taxon>Suillineae</taxon>
        <taxon>Suillaceae</taxon>
        <taxon>Suillus</taxon>
    </lineage>
</organism>
<reference evidence="2" key="1">
    <citation type="journal article" date="2020" name="New Phytol.">
        <title>Comparative genomics reveals dynamic genome evolution in host specialist ectomycorrhizal fungi.</title>
        <authorList>
            <person name="Lofgren L.A."/>
            <person name="Nguyen N.H."/>
            <person name="Vilgalys R."/>
            <person name="Ruytinx J."/>
            <person name="Liao H.L."/>
            <person name="Branco S."/>
            <person name="Kuo A."/>
            <person name="LaButti K."/>
            <person name="Lipzen A."/>
            <person name="Andreopoulos W."/>
            <person name="Pangilinan J."/>
            <person name="Riley R."/>
            <person name="Hundley H."/>
            <person name="Na H."/>
            <person name="Barry K."/>
            <person name="Grigoriev I.V."/>
            <person name="Stajich J.E."/>
            <person name="Kennedy P.G."/>
        </authorList>
    </citation>
    <scope>NUCLEOTIDE SEQUENCE</scope>
    <source>
        <strain evidence="2">FC203</strain>
    </source>
</reference>
<dbReference type="EMBL" id="JABBWK010000038">
    <property type="protein sequence ID" value="KAG1898544.1"/>
    <property type="molecule type" value="Genomic_DNA"/>
</dbReference>
<accession>A0AAD4HS55</accession>
<evidence type="ECO:0000313" key="1">
    <source>
        <dbReference type="EMBL" id="KAG1898544.1"/>
    </source>
</evidence>
<keyword evidence="3" id="KW-1185">Reference proteome</keyword>
<dbReference type="EMBL" id="JABBWK010000006">
    <property type="protein sequence ID" value="KAG1905579.1"/>
    <property type="molecule type" value="Genomic_DNA"/>
</dbReference>
<proteinExistence type="predicted"/>
<dbReference type="RefSeq" id="XP_041231154.1">
    <property type="nucleotide sequence ID" value="XM_041366198.1"/>
</dbReference>
<dbReference type="AlphaFoldDB" id="A0AAD4HS55"/>